<evidence type="ECO:0000313" key="1">
    <source>
        <dbReference type="EMBL" id="AXY23435.1"/>
    </source>
</evidence>
<accession>A0A347WEZ2</accession>
<name>A0A347WEZ2_9PROT</name>
<organism evidence="1 2">
    <name type="scientific">Komagataeibacter saccharivorans</name>
    <dbReference type="NCBI Taxonomy" id="265959"/>
    <lineage>
        <taxon>Bacteria</taxon>
        <taxon>Pseudomonadati</taxon>
        <taxon>Pseudomonadota</taxon>
        <taxon>Alphaproteobacteria</taxon>
        <taxon>Acetobacterales</taxon>
        <taxon>Acetobacteraceae</taxon>
        <taxon>Komagataeibacter</taxon>
    </lineage>
</organism>
<dbReference type="OrthoDB" id="7279758at2"/>
<proteinExistence type="predicted"/>
<dbReference type="AlphaFoldDB" id="A0A347WEZ2"/>
<sequence>MDWYEGWREADLPSWLATPRQDFDRLAAVLLPEAGNLLVTQGVFAPLGAVLDQRGGIERVDNPPDTADAEGQLAHVQGLLRDRVRAGPRRAAACVVNCTVILPGQNDPGTAAIVMCAHRDGTAAQIVFPYGFINGQVKFDAPLLEDGIQDIFPPIRLRPYVRSHPARAAGYTIGVFVVHGIDRAEVLRRFAMTDSGVAEDARPACRAVASLPGGWTALWCNSADDARAHLATLPERGAGATIVTSFIDEPAYRSAAACYRDGVEIWSVTHDGATGPHDLNVTGTPPAQLSDIIADMEKEEADCGYPPGAIDFWFDIPVALVQCVTGFSYCHIDENTPIFNKIVESDLPA</sequence>
<keyword evidence="2" id="KW-1185">Reference proteome</keyword>
<dbReference type="EMBL" id="CP023036">
    <property type="protein sequence ID" value="AXY23435.1"/>
    <property type="molecule type" value="Genomic_DNA"/>
</dbReference>
<evidence type="ECO:0000313" key="2">
    <source>
        <dbReference type="Proteomes" id="UP000264120"/>
    </source>
</evidence>
<gene>
    <name evidence="1" type="ORF">CD178_02688</name>
</gene>
<dbReference type="Proteomes" id="UP000264120">
    <property type="component" value="Chromosome"/>
</dbReference>
<reference evidence="1 2" key="1">
    <citation type="submission" date="2017-08" db="EMBL/GenBank/DDBJ databases">
        <title>Complete genome sequence of Gluconacetobacter saccharivorans CV1 isolated from Fermented Vinegar.</title>
        <authorList>
            <person name="Kim S.-Y."/>
        </authorList>
    </citation>
    <scope>NUCLEOTIDE SEQUENCE [LARGE SCALE GENOMIC DNA]</scope>
    <source>
        <strain evidence="1 2">CV1</strain>
    </source>
</reference>
<protein>
    <submittedName>
        <fullName evidence="1">Uncharacterized protein</fullName>
    </submittedName>
</protein>
<dbReference type="KEGG" id="ksc:CD178_02688"/>